<dbReference type="InterPro" id="IPR023614">
    <property type="entry name" value="Porin_dom_sf"/>
</dbReference>
<evidence type="ECO:0000256" key="3">
    <source>
        <dbReference type="ARBA" id="ARBA00023136"/>
    </source>
</evidence>
<protein>
    <submittedName>
        <fullName evidence="6">Outer membrane protein (Porin)</fullName>
    </submittedName>
</protein>
<keyword evidence="7" id="KW-1185">Reference proteome</keyword>
<dbReference type="InterPro" id="IPR033900">
    <property type="entry name" value="Gram_neg_porin_domain"/>
</dbReference>
<proteinExistence type="predicted"/>
<organism evidence="6 7">
    <name type="scientific">Enterovibrio nigricans DSM 22720</name>
    <dbReference type="NCBI Taxonomy" id="1121868"/>
    <lineage>
        <taxon>Bacteria</taxon>
        <taxon>Pseudomonadati</taxon>
        <taxon>Pseudomonadota</taxon>
        <taxon>Gammaproteobacteria</taxon>
        <taxon>Vibrionales</taxon>
        <taxon>Vibrionaceae</taxon>
        <taxon>Enterovibrio</taxon>
    </lineage>
</organism>
<evidence type="ECO:0000313" key="7">
    <source>
        <dbReference type="Proteomes" id="UP000190162"/>
    </source>
</evidence>
<keyword evidence="2 4" id="KW-0732">Signal</keyword>
<dbReference type="PANTHER" id="PTHR34501:SF2">
    <property type="entry name" value="OUTER MEMBRANE PORIN F-RELATED"/>
    <property type="match status" value="1"/>
</dbReference>
<dbReference type="Proteomes" id="UP000190162">
    <property type="component" value="Unassembled WGS sequence"/>
</dbReference>
<dbReference type="Pfam" id="PF13609">
    <property type="entry name" value="Porin_4"/>
    <property type="match status" value="1"/>
</dbReference>
<gene>
    <name evidence="6" type="ORF">SAMN02745132_01278</name>
</gene>
<reference evidence="7" key="1">
    <citation type="submission" date="2017-02" db="EMBL/GenBank/DDBJ databases">
        <authorList>
            <person name="Varghese N."/>
            <person name="Submissions S."/>
        </authorList>
    </citation>
    <scope>NUCLEOTIDE SEQUENCE [LARGE SCALE GENOMIC DNA]</scope>
    <source>
        <strain evidence="7">DSM 22720</strain>
    </source>
</reference>
<evidence type="ECO:0000256" key="1">
    <source>
        <dbReference type="ARBA" id="ARBA00004571"/>
    </source>
</evidence>
<evidence type="ECO:0000256" key="4">
    <source>
        <dbReference type="SAM" id="SignalP"/>
    </source>
</evidence>
<keyword evidence="3" id="KW-0472">Membrane</keyword>
<name>A0A1T4UBB9_9GAMM</name>
<feature type="domain" description="Porin" evidence="5">
    <location>
        <begin position="7"/>
        <end position="297"/>
    </location>
</feature>
<dbReference type="PANTHER" id="PTHR34501">
    <property type="entry name" value="PROTEIN YDDL-RELATED"/>
    <property type="match status" value="1"/>
</dbReference>
<accession>A0A1T4UBB9</accession>
<comment type="subcellular location">
    <subcellularLocation>
        <location evidence="1">Cell outer membrane</location>
        <topology evidence="1">Multi-pass membrane protein</topology>
    </subcellularLocation>
</comment>
<dbReference type="AlphaFoldDB" id="A0A1T4UBB9"/>
<dbReference type="SUPFAM" id="SSF56935">
    <property type="entry name" value="Porins"/>
    <property type="match status" value="1"/>
</dbReference>
<dbReference type="GO" id="GO:0009279">
    <property type="term" value="C:cell outer membrane"/>
    <property type="evidence" value="ECO:0007669"/>
    <property type="project" value="UniProtKB-SubCell"/>
</dbReference>
<dbReference type="Gene3D" id="2.40.160.10">
    <property type="entry name" value="Porin"/>
    <property type="match status" value="1"/>
</dbReference>
<evidence type="ECO:0000313" key="6">
    <source>
        <dbReference type="EMBL" id="SKA49959.1"/>
    </source>
</evidence>
<evidence type="ECO:0000259" key="5">
    <source>
        <dbReference type="Pfam" id="PF13609"/>
    </source>
</evidence>
<feature type="signal peptide" evidence="4">
    <location>
        <begin position="1"/>
        <end position="21"/>
    </location>
</feature>
<evidence type="ECO:0000256" key="2">
    <source>
        <dbReference type="ARBA" id="ARBA00022729"/>
    </source>
</evidence>
<dbReference type="CDD" id="cd00342">
    <property type="entry name" value="gram_neg_porins"/>
    <property type="match status" value="1"/>
</dbReference>
<feature type="chain" id="PRO_5012256279" evidence="4">
    <location>
        <begin position="22"/>
        <end position="317"/>
    </location>
</feature>
<dbReference type="OrthoDB" id="6212428at2"/>
<dbReference type="EMBL" id="FUXU01000010">
    <property type="protein sequence ID" value="SKA49959.1"/>
    <property type="molecule type" value="Genomic_DNA"/>
</dbReference>
<dbReference type="GO" id="GO:0015288">
    <property type="term" value="F:porin activity"/>
    <property type="evidence" value="ECO:0007669"/>
    <property type="project" value="InterPro"/>
</dbReference>
<sequence length="317" mass="34633">MKKVVLATAILGTFAAASSQAITVYSDDDSSLEIGGRAEARFNISDANESDSTSSFDDISRARINIAGETKVNDDVSVFGFYEAELNAETSDIDNRYLFAGFDTTYGAFSYGKQDSAQVILTNATDILYTFGGDAADLTTGNADKVDNNFVYSNTFAESVIVTLNHAQEEEKGNYSSGASVAYELPFGLQVGAGYVDGKQDDESAKQYNLSAAYSLNDLYLGALVTRGEIDDVDLEGYELAASYTLNHFVVQYVYNYKDVDSNSKLQGVDEVNYHAIEGAYNVSNDFTAYAGYKFDRMETSGHRNDDQVQIGLRYDF</sequence>
<dbReference type="InterPro" id="IPR050298">
    <property type="entry name" value="Gram-neg_bact_OMP"/>
</dbReference>
<dbReference type="RefSeq" id="WP_078751718.1">
    <property type="nucleotide sequence ID" value="NZ_FUXU01000010.1"/>
</dbReference>